<gene>
    <name evidence="1" type="ORF">L0M99_06800</name>
</gene>
<reference evidence="1" key="1">
    <citation type="submission" date="2022-01" db="EMBL/GenBank/DDBJ databases">
        <title>Collection of gut derived symbiotic bacterial strains cultured from healthy donors.</title>
        <authorList>
            <person name="Lin H."/>
            <person name="Kohout C."/>
            <person name="Waligurski E."/>
            <person name="Pamer E.G."/>
        </authorList>
    </citation>
    <scope>NUCLEOTIDE SEQUENCE</scope>
    <source>
        <strain evidence="1">DFI.7.46</strain>
    </source>
</reference>
<dbReference type="RefSeq" id="WP_024059607.1">
    <property type="nucleotide sequence ID" value="NZ_JAKNHJ010000012.1"/>
</dbReference>
<dbReference type="EMBL" id="JAKNHJ010000012">
    <property type="protein sequence ID" value="MCG4618200.1"/>
    <property type="molecule type" value="Genomic_DNA"/>
</dbReference>
<dbReference type="Proteomes" id="UP001200537">
    <property type="component" value="Unassembled WGS sequence"/>
</dbReference>
<evidence type="ECO:0000313" key="2">
    <source>
        <dbReference type="Proteomes" id="UP001200537"/>
    </source>
</evidence>
<organism evidence="1 2">
    <name type="scientific">Varibaculum cambriense</name>
    <dbReference type="NCBI Taxonomy" id="184870"/>
    <lineage>
        <taxon>Bacteria</taxon>
        <taxon>Bacillati</taxon>
        <taxon>Actinomycetota</taxon>
        <taxon>Actinomycetes</taxon>
        <taxon>Actinomycetales</taxon>
        <taxon>Actinomycetaceae</taxon>
        <taxon>Varibaculum</taxon>
    </lineage>
</organism>
<proteinExistence type="predicted"/>
<dbReference type="AlphaFoldDB" id="A0AAJ1BDV4"/>
<accession>A0AAJ1BDV4</accession>
<comment type="caution">
    <text evidence="1">The sequence shown here is derived from an EMBL/GenBank/DDBJ whole genome shotgun (WGS) entry which is preliminary data.</text>
</comment>
<evidence type="ECO:0000313" key="1">
    <source>
        <dbReference type="EMBL" id="MCG4618200.1"/>
    </source>
</evidence>
<name>A0AAJ1BDV4_9ACTO</name>
<protein>
    <submittedName>
        <fullName evidence="1">Uncharacterized protein</fullName>
    </submittedName>
</protein>
<sequence>MKKSFRNRVRDYRLKREKDQPLDQAIYMTIATGRLEPLLRALAIYPVYSSGELRWQGNSQFLLAYATRLRSPASAEVNAALLTEHLDAIREDAEDSQPIGALLNPGGQFEITLEAHDLPRLASLVAGIPTEDALTPIASESLEVTPATSEHSGLLVSLAPSLAVPTGLTLRALTASFQGFKPGTWPVVFLVDREGAPQAIPVPLKDQLTLELPQAILIDPAVADWRRDLFWGYRELLT</sequence>